<dbReference type="SFLD" id="SFLDS00029">
    <property type="entry name" value="Radical_SAM"/>
    <property type="match status" value="1"/>
</dbReference>
<evidence type="ECO:0000256" key="1">
    <source>
        <dbReference type="ARBA" id="ARBA00022691"/>
    </source>
</evidence>
<keyword evidence="7" id="KW-1185">Reference proteome</keyword>
<dbReference type="STRING" id="584708.Apau_0442"/>
<evidence type="ECO:0000313" key="6">
    <source>
        <dbReference type="EMBL" id="EFQ22876.1"/>
    </source>
</evidence>
<proteinExistence type="predicted"/>
<dbReference type="SUPFAM" id="SSF102114">
    <property type="entry name" value="Radical SAM enzymes"/>
    <property type="match status" value="1"/>
</dbReference>
<dbReference type="PANTHER" id="PTHR43524">
    <property type="entry name" value="RADICAL SAM SUPERFAMILY PROTEIN"/>
    <property type="match status" value="1"/>
</dbReference>
<keyword evidence="1" id="KW-0949">S-adenosyl-L-methionine</keyword>
<dbReference type="GO" id="GO:0003824">
    <property type="term" value="F:catalytic activity"/>
    <property type="evidence" value="ECO:0007669"/>
    <property type="project" value="InterPro"/>
</dbReference>
<dbReference type="Pfam" id="PF04055">
    <property type="entry name" value="Radical_SAM"/>
    <property type="match status" value="1"/>
</dbReference>
<organism evidence="6 7">
    <name type="scientific">Aminomonas paucivorans DSM 12260</name>
    <dbReference type="NCBI Taxonomy" id="584708"/>
    <lineage>
        <taxon>Bacteria</taxon>
        <taxon>Thermotogati</taxon>
        <taxon>Synergistota</taxon>
        <taxon>Synergistia</taxon>
        <taxon>Synergistales</taxon>
        <taxon>Synergistaceae</taxon>
        <taxon>Aminomonas</taxon>
    </lineage>
</organism>
<dbReference type="CDD" id="cd01335">
    <property type="entry name" value="Radical_SAM"/>
    <property type="match status" value="1"/>
</dbReference>
<keyword evidence="4" id="KW-0411">Iron-sulfur</keyword>
<dbReference type="PaxDb" id="584708-Apau_0442"/>
<protein>
    <submittedName>
        <fullName evidence="6">Radical SAM domain protein</fullName>
    </submittedName>
</protein>
<dbReference type="PROSITE" id="PS51918">
    <property type="entry name" value="RADICAL_SAM"/>
    <property type="match status" value="1"/>
</dbReference>
<dbReference type="OrthoDB" id="9782387at2"/>
<dbReference type="Pfam" id="PF13186">
    <property type="entry name" value="SPASM"/>
    <property type="match status" value="1"/>
</dbReference>
<dbReference type="CDD" id="cd21128">
    <property type="entry name" value="SPASM_rSAM"/>
    <property type="match status" value="1"/>
</dbReference>
<dbReference type="Gene3D" id="3.20.20.70">
    <property type="entry name" value="Aldolase class I"/>
    <property type="match status" value="1"/>
</dbReference>
<accession>E3CZI4</accession>
<name>E3CZI4_9BACT</name>
<keyword evidence="2" id="KW-0479">Metal-binding</keyword>
<dbReference type="RefSeq" id="WP_006300027.1">
    <property type="nucleotide sequence ID" value="NZ_CM001022.1"/>
</dbReference>
<feature type="domain" description="Radical SAM core" evidence="5">
    <location>
        <begin position="106"/>
        <end position="317"/>
    </location>
</feature>
<dbReference type="PANTHER" id="PTHR43524:SF1">
    <property type="entry name" value="RADICAL SAM SUPERFAMILY PROTEIN"/>
    <property type="match status" value="1"/>
</dbReference>
<dbReference type="InterPro" id="IPR023885">
    <property type="entry name" value="4Fe4S-binding_SPASM_dom"/>
</dbReference>
<gene>
    <name evidence="6" type="ORF">Apau_0442</name>
</gene>
<dbReference type="AlphaFoldDB" id="E3CZI4"/>
<dbReference type="EMBL" id="CM001022">
    <property type="protein sequence ID" value="EFQ22876.1"/>
    <property type="molecule type" value="Genomic_DNA"/>
</dbReference>
<dbReference type="GO" id="GO:0051536">
    <property type="term" value="F:iron-sulfur cluster binding"/>
    <property type="evidence" value="ECO:0007669"/>
    <property type="project" value="UniProtKB-KW"/>
</dbReference>
<dbReference type="GO" id="GO:0046872">
    <property type="term" value="F:metal ion binding"/>
    <property type="evidence" value="ECO:0007669"/>
    <property type="project" value="UniProtKB-KW"/>
</dbReference>
<evidence type="ECO:0000256" key="2">
    <source>
        <dbReference type="ARBA" id="ARBA00022723"/>
    </source>
</evidence>
<evidence type="ECO:0000256" key="3">
    <source>
        <dbReference type="ARBA" id="ARBA00023004"/>
    </source>
</evidence>
<dbReference type="InterPro" id="IPR013785">
    <property type="entry name" value="Aldolase_TIM"/>
</dbReference>
<dbReference type="InterPro" id="IPR058240">
    <property type="entry name" value="rSAM_sf"/>
</dbReference>
<sequence>MSNLVERVSTALIQEALRYVEKDPMENMPRLVALAERLVIDPQHRFYLRVFREYLQNPSNNWYRFTEKLFTELSPAAKKAFLVNYLLHSGILGIPKRERLQAELGRHIPWALLLDPTTACNLRCLGCWAAEYAKTDSLSLDLLDRIIREGKELGIFMFLYSGGEPLMRKEDLLTLARRHDDCAFLAFTNATLVDAPFAAELGRLGNLALAISVEGDEETTDARRGAGTYRKALAAMDLLRDEGVVFGFSTCTHRDNAERVASDAFVDSMVRKGCRFGWFFTYIPIGRCAAPELLTTPEQRERMFHRIRAMRREKPIFLMDFWNDGDYVGGCIAGGRKYLHINARGDVEPCAFIHYADANIRDCSLLEALDSPLMREYRKGQPFHPNLLRPCPLLDNPEKLREMIRHSGARSTQPLDEESAETLTAKVEGAAARWAPVADRLWEELRRGTDPGEDAGTG</sequence>
<evidence type="ECO:0000259" key="5">
    <source>
        <dbReference type="PROSITE" id="PS51918"/>
    </source>
</evidence>
<dbReference type="HOGENOM" id="CLU_044700_0_0_0"/>
<dbReference type="Proteomes" id="UP000005096">
    <property type="component" value="Chromosome"/>
</dbReference>
<evidence type="ECO:0000256" key="4">
    <source>
        <dbReference type="ARBA" id="ARBA00023014"/>
    </source>
</evidence>
<reference evidence="6 7" key="1">
    <citation type="journal article" date="2010" name="Stand. Genomic Sci.">
        <title>Non-contiguous finished genome sequence of Aminomonas paucivorans type strain (GLU-3).</title>
        <authorList>
            <person name="Pitluck S."/>
            <person name="Yasawong M."/>
            <person name="Held B."/>
            <person name="Lapidus A."/>
            <person name="Nolan M."/>
            <person name="Copeland A."/>
            <person name="Lucas S."/>
            <person name="Del Rio T.G."/>
            <person name="Tice H."/>
            <person name="Cheng J.F."/>
            <person name="Chertkov O."/>
            <person name="Goodwin L."/>
            <person name="Tapia R."/>
            <person name="Han C."/>
            <person name="Liolios K."/>
            <person name="Ivanova N."/>
            <person name="Mavromatis K."/>
            <person name="Ovchinnikova G."/>
            <person name="Pati A."/>
            <person name="Chen A."/>
            <person name="Palaniappan K."/>
            <person name="Land M."/>
            <person name="Hauser L."/>
            <person name="Chang Y.J."/>
            <person name="Jeffries C.D."/>
            <person name="Pukall R."/>
            <person name="Spring S."/>
            <person name="Rohde M."/>
            <person name="Sikorski J."/>
            <person name="Goker M."/>
            <person name="Woyke T."/>
            <person name="Bristow J."/>
            <person name="Eisen J.A."/>
            <person name="Markowitz V."/>
            <person name="Hugenholtz P."/>
            <person name="Kyrpides N.C."/>
            <person name="Klenk H.P."/>
        </authorList>
    </citation>
    <scope>NUCLEOTIDE SEQUENCE [LARGE SCALE GENOMIC DNA]</scope>
    <source>
        <strain evidence="6 7">DSM 12260</strain>
    </source>
</reference>
<dbReference type="eggNOG" id="COG0535">
    <property type="taxonomic scope" value="Bacteria"/>
</dbReference>
<dbReference type="SFLD" id="SFLDG01067">
    <property type="entry name" value="SPASM/twitch_domain_containing"/>
    <property type="match status" value="1"/>
</dbReference>
<keyword evidence="3" id="KW-0408">Iron</keyword>
<evidence type="ECO:0000313" key="7">
    <source>
        <dbReference type="Proteomes" id="UP000005096"/>
    </source>
</evidence>
<dbReference type="InterPro" id="IPR007197">
    <property type="entry name" value="rSAM"/>
</dbReference>